<comment type="caution">
    <text evidence="3">The sequence shown here is derived from an EMBL/GenBank/DDBJ whole genome shotgun (WGS) entry which is preliminary data.</text>
</comment>
<evidence type="ECO:0008006" key="5">
    <source>
        <dbReference type="Google" id="ProtNLM"/>
    </source>
</evidence>
<keyword evidence="2" id="KW-0812">Transmembrane</keyword>
<sequence length="377" mass="36832">MTATAAARAAVDPRPARGAAGRRAVQVVLFLGGLLALGLLAGGRAEAQERSDPGRLTASVAETVTGAGQVEKPRVDHAVKPVAEPAVEPVAASVVEPDDRAVRHQAAQYGSAEHRAAEHGSAEHRAVQHRIVQPEPEPVRNATVASSAARSAAPATKPVTEPVDTVAAAGPVASAPAPAPALVRDARDAVVGGAGDAVERITGEARPLVAAVPGLPPLLSVLPELPVPGGAPDAPGAPGAPSPSAPDTGRGAGGPSTPGDAGAGASAERAAGGHGRSTGAAGLVPVVADRSGTPHAGHAQLTAPTPTLPPTRDRAPFAPCGDFARTAVADAQGPRGGDLHATPVPGSPYAVLAGGAGLPATAAPITDRSGEILEFPG</sequence>
<protein>
    <recommendedName>
        <fullName evidence="5">Secreted protein</fullName>
    </recommendedName>
</protein>
<dbReference type="EMBL" id="JBHXOF010000001">
    <property type="protein sequence ID" value="MFD4211615.1"/>
    <property type="molecule type" value="Genomic_DNA"/>
</dbReference>
<evidence type="ECO:0000313" key="4">
    <source>
        <dbReference type="Proteomes" id="UP001598251"/>
    </source>
</evidence>
<feature type="compositionally biased region" description="Basic and acidic residues" evidence="1">
    <location>
        <begin position="112"/>
        <end position="126"/>
    </location>
</feature>
<keyword evidence="2" id="KW-0472">Membrane</keyword>
<gene>
    <name evidence="3" type="ORF">ACFWSS_01730</name>
</gene>
<proteinExistence type="predicted"/>
<dbReference type="Proteomes" id="UP001598251">
    <property type="component" value="Unassembled WGS sequence"/>
</dbReference>
<feature type="compositionally biased region" description="Low complexity" evidence="1">
    <location>
        <begin position="259"/>
        <end position="270"/>
    </location>
</feature>
<feature type="compositionally biased region" description="Low complexity" evidence="1">
    <location>
        <begin position="226"/>
        <end position="237"/>
    </location>
</feature>
<reference evidence="3 4" key="1">
    <citation type="submission" date="2024-09" db="EMBL/GenBank/DDBJ databases">
        <title>The Natural Products Discovery Center: Release of the First 8490 Sequenced Strains for Exploring Actinobacteria Biosynthetic Diversity.</title>
        <authorList>
            <person name="Kalkreuter E."/>
            <person name="Kautsar S.A."/>
            <person name="Yang D."/>
            <person name="Bader C.D."/>
            <person name="Teijaro C.N."/>
            <person name="Fluegel L."/>
            <person name="Davis C.M."/>
            <person name="Simpson J.R."/>
            <person name="Lauterbach L."/>
            <person name="Steele A.D."/>
            <person name="Gui C."/>
            <person name="Meng S."/>
            <person name="Li G."/>
            <person name="Viehrig K."/>
            <person name="Ye F."/>
            <person name="Su P."/>
            <person name="Kiefer A.F."/>
            <person name="Nichols A."/>
            <person name="Cepeda A.J."/>
            <person name="Yan W."/>
            <person name="Fan B."/>
            <person name="Jiang Y."/>
            <person name="Adhikari A."/>
            <person name="Zheng C.-J."/>
            <person name="Schuster L."/>
            <person name="Cowan T.M."/>
            <person name="Smanski M.J."/>
            <person name="Chevrette M.G."/>
            <person name="De Carvalho L.P.S."/>
            <person name="Shen B."/>
        </authorList>
    </citation>
    <scope>NUCLEOTIDE SEQUENCE [LARGE SCALE GENOMIC DNA]</scope>
    <source>
        <strain evidence="3 4">NPDC058546</strain>
    </source>
</reference>
<keyword evidence="2" id="KW-1133">Transmembrane helix</keyword>
<evidence type="ECO:0000313" key="3">
    <source>
        <dbReference type="EMBL" id="MFD4211615.1"/>
    </source>
</evidence>
<accession>A0ABW6EBB8</accession>
<organism evidence="3 4">
    <name type="scientific">Streptomyces sindenensis</name>
    <dbReference type="NCBI Taxonomy" id="67363"/>
    <lineage>
        <taxon>Bacteria</taxon>
        <taxon>Bacillati</taxon>
        <taxon>Actinomycetota</taxon>
        <taxon>Actinomycetes</taxon>
        <taxon>Kitasatosporales</taxon>
        <taxon>Streptomycetaceae</taxon>
        <taxon>Streptomyces</taxon>
    </lineage>
</organism>
<feature type="compositionally biased region" description="Low complexity" evidence="1">
    <location>
        <begin position="142"/>
        <end position="155"/>
    </location>
</feature>
<dbReference type="RefSeq" id="WP_382826673.1">
    <property type="nucleotide sequence ID" value="NZ_JBHXLY010000013.1"/>
</dbReference>
<feature type="transmembrane region" description="Helical" evidence="2">
    <location>
        <begin position="24"/>
        <end position="43"/>
    </location>
</feature>
<name>A0ABW6EBB8_9ACTN</name>
<evidence type="ECO:0000256" key="1">
    <source>
        <dbReference type="SAM" id="MobiDB-lite"/>
    </source>
</evidence>
<feature type="region of interest" description="Disordered" evidence="1">
    <location>
        <begin position="111"/>
        <end position="160"/>
    </location>
</feature>
<evidence type="ECO:0000256" key="2">
    <source>
        <dbReference type="SAM" id="Phobius"/>
    </source>
</evidence>
<feature type="region of interest" description="Disordered" evidence="1">
    <location>
        <begin position="226"/>
        <end position="315"/>
    </location>
</feature>
<keyword evidence="4" id="KW-1185">Reference proteome</keyword>